<dbReference type="Pfam" id="PF11586">
    <property type="entry name" value="DUF3242"/>
    <property type="match status" value="1"/>
</dbReference>
<evidence type="ECO:0000256" key="1">
    <source>
        <dbReference type="SAM" id="SignalP"/>
    </source>
</evidence>
<protein>
    <submittedName>
        <fullName evidence="2">DUF3242 domain-containing protein</fullName>
    </submittedName>
</protein>
<sequence length="165" mass="19123">MITKKFKRLISFITIVLATFVASSCSIPFVPEVPPGSYSVEAAINVIANKYMLMDTGWINGFGDMELGEGRYATFDGVDGFLMVFRYDDFEQAKDAWNKITKKYGNPFKLKYLKINMGTYGVFTIRLENTDLYCWYKENWLFIVTGDKIERFVMDINNIYKTIKK</sequence>
<organism evidence="2 3">
    <name type="scientific">Fervidobacterium islandicum</name>
    <dbReference type="NCBI Taxonomy" id="2423"/>
    <lineage>
        <taxon>Bacteria</taxon>
        <taxon>Thermotogati</taxon>
        <taxon>Thermotogota</taxon>
        <taxon>Thermotogae</taxon>
        <taxon>Thermotogales</taxon>
        <taxon>Fervidobacteriaceae</taxon>
        <taxon>Fervidobacterium</taxon>
    </lineage>
</organism>
<dbReference type="Proteomes" id="UP000093740">
    <property type="component" value="Chromosome"/>
</dbReference>
<keyword evidence="1" id="KW-0732">Signal</keyword>
<feature type="signal peptide" evidence="1">
    <location>
        <begin position="1"/>
        <end position="24"/>
    </location>
</feature>
<gene>
    <name evidence="2" type="ORF">NA23_08615</name>
</gene>
<feature type="chain" id="PRO_5042598660" evidence="1">
    <location>
        <begin position="25"/>
        <end position="165"/>
    </location>
</feature>
<dbReference type="AlphaFoldDB" id="A0AAI8CMT5"/>
<dbReference type="EMBL" id="CP014334">
    <property type="protein sequence ID" value="AMW33291.1"/>
    <property type="molecule type" value="Genomic_DNA"/>
</dbReference>
<dbReference type="PROSITE" id="PS51257">
    <property type="entry name" value="PROKAR_LIPOPROTEIN"/>
    <property type="match status" value="1"/>
</dbReference>
<keyword evidence="3" id="KW-1185">Reference proteome</keyword>
<dbReference type="InterPro" id="IPR035951">
    <property type="entry name" value="TM1622-like_sf"/>
</dbReference>
<dbReference type="InterPro" id="IPR021636">
    <property type="entry name" value="DUF3242"/>
</dbReference>
<accession>A0AAI8CMT5</accession>
<evidence type="ECO:0000313" key="2">
    <source>
        <dbReference type="EMBL" id="AMW33291.1"/>
    </source>
</evidence>
<dbReference type="SUPFAM" id="SSF143477">
    <property type="entry name" value="TM1622-like"/>
    <property type="match status" value="1"/>
</dbReference>
<evidence type="ECO:0000313" key="3">
    <source>
        <dbReference type="Proteomes" id="UP000093740"/>
    </source>
</evidence>
<dbReference type="KEGG" id="fia:NA23_08615"/>
<dbReference type="RefSeq" id="WP_033192256.1">
    <property type="nucleotide sequence ID" value="NZ_CP014334.2"/>
</dbReference>
<proteinExistence type="predicted"/>
<name>A0AAI8CMT5_FERIS</name>
<dbReference type="Gene3D" id="3.40.1000.20">
    <property type="entry name" value="TM1622-like"/>
    <property type="match status" value="1"/>
</dbReference>
<reference evidence="2 3" key="1">
    <citation type="journal article" date="2015" name="Stand. Genomic Sci.">
        <title>Genome sequence of a native-feather degrading extremely thermophilic Eubacterium, Fervidobacterium islandicum AW-1.</title>
        <authorList>
            <person name="Lee Y.J."/>
            <person name="Jeong H."/>
            <person name="Park G.S."/>
            <person name="Kwak Y."/>
            <person name="Lee S.J."/>
            <person name="Lee S.J."/>
            <person name="Park M.K."/>
            <person name="Kim J.Y."/>
            <person name="Kang H.K."/>
            <person name="Shin J.H."/>
            <person name="Lee D.W."/>
        </authorList>
    </citation>
    <scope>NUCLEOTIDE SEQUENCE [LARGE SCALE GENOMIC DNA]</scope>
    <source>
        <strain evidence="2 3">AW-1</strain>
    </source>
</reference>